<name>A0A6P1E251_9GAMM</name>
<reference evidence="2" key="1">
    <citation type="journal article" date="2020" name="Microbiol. Resour. Announc.">
        <title>Draft Genome Sequences of Thiorhodococcus mannitoliphagus and Thiorhodococcus minor, Purple Sulfur Photosynthetic Bacteria in the Gammaproteobacterial Family Chromatiaceae.</title>
        <authorList>
            <person name="Aviles F.A."/>
            <person name="Meyer T.E."/>
            <person name="Kyndt J.A."/>
        </authorList>
    </citation>
    <scope>NUCLEOTIDE SEQUENCE [LARGE SCALE GENOMIC DNA]</scope>
    <source>
        <strain evidence="2">DSM 18266</strain>
    </source>
</reference>
<organism evidence="1 2">
    <name type="scientific">Thiorhodococcus mannitoliphagus</name>
    <dbReference type="NCBI Taxonomy" id="329406"/>
    <lineage>
        <taxon>Bacteria</taxon>
        <taxon>Pseudomonadati</taxon>
        <taxon>Pseudomonadota</taxon>
        <taxon>Gammaproteobacteria</taxon>
        <taxon>Chromatiales</taxon>
        <taxon>Chromatiaceae</taxon>
        <taxon>Thiorhodococcus</taxon>
    </lineage>
</organism>
<accession>A0A6P1E251</accession>
<proteinExistence type="predicted"/>
<dbReference type="Proteomes" id="UP000471640">
    <property type="component" value="Unassembled WGS sequence"/>
</dbReference>
<dbReference type="EMBL" id="JAAIJR010000372">
    <property type="protein sequence ID" value="NEX23850.1"/>
    <property type="molecule type" value="Genomic_DNA"/>
</dbReference>
<protein>
    <submittedName>
        <fullName evidence="1">Uncharacterized protein</fullName>
    </submittedName>
</protein>
<dbReference type="RefSeq" id="WP_164657254.1">
    <property type="nucleotide sequence ID" value="NZ_JAAIJR010000372.1"/>
</dbReference>
<reference evidence="1 2" key="2">
    <citation type="submission" date="2020-02" db="EMBL/GenBank/DDBJ databases">
        <title>Genome sequences of Thiorhodococcus mannitoliphagus and Thiorhodococcus minor, purple sulfur photosynthetic bacteria in the gammaproteobacterial family, Chromatiaceae.</title>
        <authorList>
            <person name="Aviles F.A."/>
            <person name="Meyer T.E."/>
            <person name="Kyndt J.A."/>
        </authorList>
    </citation>
    <scope>NUCLEOTIDE SEQUENCE [LARGE SCALE GENOMIC DNA]</scope>
    <source>
        <strain evidence="1 2">DSM 18266</strain>
    </source>
</reference>
<evidence type="ECO:0000313" key="1">
    <source>
        <dbReference type="EMBL" id="NEX23850.1"/>
    </source>
</evidence>
<dbReference type="AlphaFoldDB" id="A0A6P1E251"/>
<keyword evidence="2" id="KW-1185">Reference proteome</keyword>
<evidence type="ECO:0000313" key="2">
    <source>
        <dbReference type="Proteomes" id="UP000471640"/>
    </source>
</evidence>
<comment type="caution">
    <text evidence="1">The sequence shown here is derived from an EMBL/GenBank/DDBJ whole genome shotgun (WGS) entry which is preliminary data.</text>
</comment>
<sequence>MLAENLENWAKREREEGRLEGQQIGIQKGRLEAAQNTARHLIKLGVLTDGQVAQATGRTVAQVEALRSVESR</sequence>
<gene>
    <name evidence="1" type="ORF">G3480_26970</name>
</gene>